<evidence type="ECO:0000313" key="2">
    <source>
        <dbReference type="Proteomes" id="UP000247978"/>
    </source>
</evidence>
<dbReference type="Proteomes" id="UP000247978">
    <property type="component" value="Unassembled WGS sequence"/>
</dbReference>
<dbReference type="EMBL" id="QJJQ01000001">
    <property type="protein sequence ID" value="PXW90473.1"/>
    <property type="molecule type" value="Genomic_DNA"/>
</dbReference>
<dbReference type="RefSeq" id="WP_342353135.1">
    <property type="nucleotide sequence ID" value="NZ_QJJQ01000001.1"/>
</dbReference>
<proteinExistence type="predicted"/>
<organism evidence="1 2">
    <name type="scientific">Pseudogracilibacillus auburnensis</name>
    <dbReference type="NCBI Taxonomy" id="1494959"/>
    <lineage>
        <taxon>Bacteria</taxon>
        <taxon>Bacillati</taxon>
        <taxon>Bacillota</taxon>
        <taxon>Bacilli</taxon>
        <taxon>Bacillales</taxon>
        <taxon>Bacillaceae</taxon>
        <taxon>Pseudogracilibacillus</taxon>
    </lineage>
</organism>
<protein>
    <submittedName>
        <fullName evidence="1">Uncharacterized protein</fullName>
    </submittedName>
</protein>
<dbReference type="AlphaFoldDB" id="A0A2V3W7W1"/>
<evidence type="ECO:0000313" key="1">
    <source>
        <dbReference type="EMBL" id="PXW90473.1"/>
    </source>
</evidence>
<keyword evidence="2" id="KW-1185">Reference proteome</keyword>
<sequence length="85" mass="10585">MIQSELEKLECMEKCDPNVLIAELIDNQRKIKTNYELYYDEKQDQSWINHYYCNISPNTRDLFQEYHELITKMHQYKHRYYISKD</sequence>
<comment type="caution">
    <text evidence="1">The sequence shown here is derived from an EMBL/GenBank/DDBJ whole genome shotgun (WGS) entry which is preliminary data.</text>
</comment>
<gene>
    <name evidence="1" type="ORF">DFR56_101385</name>
</gene>
<accession>A0A2V3W7W1</accession>
<name>A0A2V3W7W1_9BACI</name>
<reference evidence="1 2" key="1">
    <citation type="submission" date="2018-05" db="EMBL/GenBank/DDBJ databases">
        <title>Genomic Encyclopedia of Type Strains, Phase IV (KMG-IV): sequencing the most valuable type-strain genomes for metagenomic binning, comparative biology and taxonomic classification.</title>
        <authorList>
            <person name="Goeker M."/>
        </authorList>
    </citation>
    <scope>NUCLEOTIDE SEQUENCE [LARGE SCALE GENOMIC DNA]</scope>
    <source>
        <strain evidence="1 2">DSM 28556</strain>
    </source>
</reference>